<gene>
    <name evidence="1" type="ORF">GALL_482930</name>
</gene>
<dbReference type="EMBL" id="MLJW01004366">
    <property type="protein sequence ID" value="OIQ70101.1"/>
    <property type="molecule type" value="Genomic_DNA"/>
</dbReference>
<dbReference type="AlphaFoldDB" id="A0A1J5Q2K4"/>
<organism evidence="1">
    <name type="scientific">mine drainage metagenome</name>
    <dbReference type="NCBI Taxonomy" id="410659"/>
    <lineage>
        <taxon>unclassified sequences</taxon>
        <taxon>metagenomes</taxon>
        <taxon>ecological metagenomes</taxon>
    </lineage>
</organism>
<protein>
    <submittedName>
        <fullName evidence="1">Uncharacterized protein</fullName>
    </submittedName>
</protein>
<reference evidence="1" key="1">
    <citation type="submission" date="2016-10" db="EMBL/GenBank/DDBJ databases">
        <title>Sequence of Gallionella enrichment culture.</title>
        <authorList>
            <person name="Poehlein A."/>
            <person name="Muehling M."/>
            <person name="Daniel R."/>
        </authorList>
    </citation>
    <scope>NUCLEOTIDE SEQUENCE</scope>
</reference>
<sequence>MHQRRIDTGKGGRLVLQFGDDALGDFRADAGRARHCGLVTQRDRIRKVGRRQGAEHSERHLGADALHRLQEPKPFAFDIAAKAEQLDLVLAHVSLDREHRGLARRRQRLQRAARAMHLIADAADVEDNKILTVGVDQAFEFADHTSTTLSRSVVLWR</sequence>
<name>A0A1J5Q2K4_9ZZZZ</name>
<evidence type="ECO:0000313" key="1">
    <source>
        <dbReference type="EMBL" id="OIQ70101.1"/>
    </source>
</evidence>
<accession>A0A1J5Q2K4</accession>
<comment type="caution">
    <text evidence="1">The sequence shown here is derived from an EMBL/GenBank/DDBJ whole genome shotgun (WGS) entry which is preliminary data.</text>
</comment>
<proteinExistence type="predicted"/>